<dbReference type="InterPro" id="IPR001017">
    <property type="entry name" value="DH_E1"/>
</dbReference>
<dbReference type="EMBL" id="JAUSVL010000001">
    <property type="protein sequence ID" value="MDQ0290210.1"/>
    <property type="molecule type" value="Genomic_DNA"/>
</dbReference>
<dbReference type="EC" id="1.2.4.4" evidence="6"/>
<dbReference type="Pfam" id="PF02780">
    <property type="entry name" value="Transketolase_C"/>
    <property type="match status" value="1"/>
</dbReference>
<dbReference type="InterPro" id="IPR005475">
    <property type="entry name" value="Transketolase-like_Pyr-bd"/>
</dbReference>
<accession>A0AAE3VGW3</accession>
<comment type="cofactor">
    <cofactor evidence="1">
        <name>thiamine diphosphate</name>
        <dbReference type="ChEBI" id="CHEBI:58937"/>
    </cofactor>
</comment>
<dbReference type="InterPro" id="IPR029061">
    <property type="entry name" value="THDP-binding"/>
</dbReference>
<dbReference type="InterPro" id="IPR009014">
    <property type="entry name" value="Transketo_C/PFOR_II"/>
</dbReference>
<dbReference type="RefSeq" id="WP_307261623.1">
    <property type="nucleotide sequence ID" value="NZ_JAUSVL010000001.1"/>
</dbReference>
<evidence type="ECO:0000256" key="1">
    <source>
        <dbReference type="ARBA" id="ARBA00001964"/>
    </source>
</evidence>
<dbReference type="Gene3D" id="3.40.50.970">
    <property type="match status" value="2"/>
</dbReference>
<evidence type="ECO:0000313" key="7">
    <source>
        <dbReference type="Proteomes" id="UP001238163"/>
    </source>
</evidence>
<sequence>MTKALEIYPEILFAKGQIDFTPIPVNAYSKSLAEEKKLFSKDDFVTIYHDMMVLRTFETIINEIKLKGEYQGVKYNHAGPAHLSLGQECGAVGQAYALDVNDHIFGSHRSHSEILAKGLSAIRKLDDAVLDKIMRDFFGGATLKVVEKNFKGSVKDLARHFLIYGAYAEIFARTTGFNKGWGGSMHAFFTPFGIYPNNAIVGGSGSVSPGAALFKRVNRKPGIVVCNIGDASFGCGPVWEGMMFAAMAQYRNLWDKELGGGLPLLVNCFNNQYGMGGQTNGETMGYELLARIGAGVNPEQMHAERVNGYNPLAVIDAVQRKKQILLEGRGPVLLDVATYRISGHSPSDASSYRSKEELDRWIAADAIPAFAKKIVDGKIASQADLDKVSATVQDLVFDMFKLAIDKDISPYETMESKFIETVTFSNQKIEKFDDRAPEFLQKLEDNEQYKRIQAKERFFEKDGKPVPKMKLYNYSDAVFEAMVHRYGIDPTMVAFGEENRDWGGAFACYRGLTELLPYHRLFNSPISEAAIVGAAVGYALCGGRAVAELMYCDFLGRAGDEVFNQLSKWQAMSGGILKMPVVLRISVGFKYGAQHSQDWTAMVNHIPGLKVVYPVTPYDAKGLLNSALAGSDPVIFLESQQLYGNGEMFHQEGVPEGYYEIEIGDPDVKRAGKDLTIITFGPALFKALDAAKKLEADHGISAEVIDLRSVNPLKYDKIIESVKKTGKVVLVNEAVERGNVMHNIAANISQFCFDYLDAPPVVIGARNWVSPAAELESKYFPQTSWILDSIHERIMPLKGYTPTSNRSLGELQRINTLGV</sequence>
<dbReference type="SUPFAM" id="SSF52518">
    <property type="entry name" value="Thiamin diphosphate-binding fold (THDP-binding)"/>
    <property type="match status" value="2"/>
</dbReference>
<dbReference type="GO" id="GO:0003863">
    <property type="term" value="F:branched-chain 2-oxo acid dehydrogenase activity"/>
    <property type="evidence" value="ECO:0007669"/>
    <property type="project" value="UniProtKB-EC"/>
</dbReference>
<dbReference type="AlphaFoldDB" id="A0AAE3VGW3"/>
<feature type="domain" description="Transketolase-like pyrimidine-binding" evidence="5">
    <location>
        <begin position="472"/>
        <end position="645"/>
    </location>
</feature>
<evidence type="ECO:0000256" key="3">
    <source>
        <dbReference type="ARBA" id="ARBA00023002"/>
    </source>
</evidence>
<evidence type="ECO:0000256" key="4">
    <source>
        <dbReference type="ARBA" id="ARBA00023052"/>
    </source>
</evidence>
<comment type="function">
    <text evidence="2">E1 component of the 2-oxoglutarate dehydrogenase (OGDH) complex which catalyzes the decarboxylation of 2-oxoglutarate, the first step in the conversion of 2-oxoglutarate to succinyl-CoA and CO(2).</text>
</comment>
<evidence type="ECO:0000256" key="2">
    <source>
        <dbReference type="ARBA" id="ARBA00003906"/>
    </source>
</evidence>
<dbReference type="Gene3D" id="3.40.50.920">
    <property type="match status" value="1"/>
</dbReference>
<keyword evidence="3 6" id="KW-0560">Oxidoreductase</keyword>
<gene>
    <name evidence="6" type="ORF">J3R75_002317</name>
</gene>
<evidence type="ECO:0000259" key="5">
    <source>
        <dbReference type="SMART" id="SM00861"/>
    </source>
</evidence>
<proteinExistence type="predicted"/>
<keyword evidence="4" id="KW-0786">Thiamine pyrophosphate</keyword>
<name>A0AAE3VGW3_9BACT</name>
<evidence type="ECO:0000313" key="6">
    <source>
        <dbReference type="EMBL" id="MDQ0290210.1"/>
    </source>
</evidence>
<dbReference type="PANTHER" id="PTHR43257:SF2">
    <property type="entry name" value="PYRUVATE DEHYDROGENASE E1 COMPONENT SUBUNIT BETA"/>
    <property type="match status" value="1"/>
</dbReference>
<protein>
    <submittedName>
        <fullName evidence="6">2-oxoisovalerate dehydrogenase E1 component</fullName>
        <ecNumber evidence="6">1.2.4.4</ecNumber>
    </submittedName>
</protein>
<dbReference type="SUPFAM" id="SSF52922">
    <property type="entry name" value="TK C-terminal domain-like"/>
    <property type="match status" value="1"/>
</dbReference>
<dbReference type="Pfam" id="PF00676">
    <property type="entry name" value="E1_dh"/>
    <property type="match status" value="1"/>
</dbReference>
<dbReference type="Pfam" id="PF02779">
    <property type="entry name" value="Transket_pyr"/>
    <property type="match status" value="1"/>
</dbReference>
<dbReference type="CDD" id="cd02000">
    <property type="entry name" value="TPP_E1_PDC_ADC_BCADC"/>
    <property type="match status" value="1"/>
</dbReference>
<dbReference type="PANTHER" id="PTHR43257">
    <property type="entry name" value="PYRUVATE DEHYDROGENASE E1 COMPONENT BETA SUBUNIT"/>
    <property type="match status" value="1"/>
</dbReference>
<comment type="caution">
    <text evidence="6">The sequence shown here is derived from an EMBL/GenBank/DDBJ whole genome shotgun (WGS) entry which is preliminary data.</text>
</comment>
<dbReference type="InterPro" id="IPR033248">
    <property type="entry name" value="Transketolase_C"/>
</dbReference>
<keyword evidence="7" id="KW-1185">Reference proteome</keyword>
<reference evidence="6" key="1">
    <citation type="submission" date="2023-07" db="EMBL/GenBank/DDBJ databases">
        <title>Genomic Encyclopedia of Type Strains, Phase IV (KMG-IV): sequencing the most valuable type-strain genomes for metagenomic binning, comparative biology and taxonomic classification.</title>
        <authorList>
            <person name="Goeker M."/>
        </authorList>
    </citation>
    <scope>NUCLEOTIDE SEQUENCE</scope>
    <source>
        <strain evidence="6">DSM 24202</strain>
    </source>
</reference>
<dbReference type="SMART" id="SM00861">
    <property type="entry name" value="Transket_pyr"/>
    <property type="match status" value="1"/>
</dbReference>
<organism evidence="6 7">
    <name type="scientific">Oligosphaera ethanolica</name>
    <dbReference type="NCBI Taxonomy" id="760260"/>
    <lineage>
        <taxon>Bacteria</taxon>
        <taxon>Pseudomonadati</taxon>
        <taxon>Lentisphaerota</taxon>
        <taxon>Oligosphaeria</taxon>
        <taxon>Oligosphaerales</taxon>
        <taxon>Oligosphaeraceae</taxon>
        <taxon>Oligosphaera</taxon>
    </lineage>
</organism>
<dbReference type="Proteomes" id="UP001238163">
    <property type="component" value="Unassembled WGS sequence"/>
</dbReference>